<gene>
    <name evidence="2" type="ORF">B0T19DRAFT_404901</name>
</gene>
<reference evidence="2" key="1">
    <citation type="journal article" date="2023" name="Mol. Phylogenet. Evol.">
        <title>Genome-scale phylogeny and comparative genomics of the fungal order Sordariales.</title>
        <authorList>
            <person name="Hensen N."/>
            <person name="Bonometti L."/>
            <person name="Westerberg I."/>
            <person name="Brannstrom I.O."/>
            <person name="Guillou S."/>
            <person name="Cros-Aarteil S."/>
            <person name="Calhoun S."/>
            <person name="Haridas S."/>
            <person name="Kuo A."/>
            <person name="Mondo S."/>
            <person name="Pangilinan J."/>
            <person name="Riley R."/>
            <person name="LaButti K."/>
            <person name="Andreopoulos B."/>
            <person name="Lipzen A."/>
            <person name="Chen C."/>
            <person name="Yan M."/>
            <person name="Daum C."/>
            <person name="Ng V."/>
            <person name="Clum A."/>
            <person name="Steindorff A."/>
            <person name="Ohm R.A."/>
            <person name="Martin F."/>
            <person name="Silar P."/>
            <person name="Natvig D.O."/>
            <person name="Lalanne C."/>
            <person name="Gautier V."/>
            <person name="Ament-Velasquez S.L."/>
            <person name="Kruys A."/>
            <person name="Hutchinson M.I."/>
            <person name="Powell A.J."/>
            <person name="Barry K."/>
            <person name="Miller A.N."/>
            <person name="Grigoriev I.V."/>
            <person name="Debuchy R."/>
            <person name="Gladieux P."/>
            <person name="Hiltunen Thoren M."/>
            <person name="Johannesson H."/>
        </authorList>
    </citation>
    <scope>NUCLEOTIDE SEQUENCE</scope>
    <source>
        <strain evidence="2">SMH4131-1</strain>
    </source>
</reference>
<keyword evidence="1" id="KW-0732">Signal</keyword>
<organism evidence="2 3">
    <name type="scientific">Cercophora scortea</name>
    <dbReference type="NCBI Taxonomy" id="314031"/>
    <lineage>
        <taxon>Eukaryota</taxon>
        <taxon>Fungi</taxon>
        <taxon>Dikarya</taxon>
        <taxon>Ascomycota</taxon>
        <taxon>Pezizomycotina</taxon>
        <taxon>Sordariomycetes</taxon>
        <taxon>Sordariomycetidae</taxon>
        <taxon>Sordariales</taxon>
        <taxon>Lasiosphaeriaceae</taxon>
        <taxon>Cercophora</taxon>
    </lineage>
</organism>
<reference evidence="2" key="2">
    <citation type="submission" date="2023-06" db="EMBL/GenBank/DDBJ databases">
        <authorList>
            <consortium name="Lawrence Berkeley National Laboratory"/>
            <person name="Haridas S."/>
            <person name="Hensen N."/>
            <person name="Bonometti L."/>
            <person name="Westerberg I."/>
            <person name="Brannstrom I.O."/>
            <person name="Guillou S."/>
            <person name="Cros-Aarteil S."/>
            <person name="Calhoun S."/>
            <person name="Kuo A."/>
            <person name="Mondo S."/>
            <person name="Pangilinan J."/>
            <person name="Riley R."/>
            <person name="Labutti K."/>
            <person name="Andreopoulos B."/>
            <person name="Lipzen A."/>
            <person name="Chen C."/>
            <person name="Yanf M."/>
            <person name="Daum C."/>
            <person name="Ng V."/>
            <person name="Clum A."/>
            <person name="Steindorff A."/>
            <person name="Ohm R."/>
            <person name="Martin F."/>
            <person name="Silar P."/>
            <person name="Natvig D."/>
            <person name="Lalanne C."/>
            <person name="Gautier V."/>
            <person name="Ament-Velasquez S.L."/>
            <person name="Kruys A."/>
            <person name="Hutchinson M.I."/>
            <person name="Powell A.J."/>
            <person name="Barry K."/>
            <person name="Miller A.N."/>
            <person name="Grigoriev I.V."/>
            <person name="Debuchy R."/>
            <person name="Gladieux P."/>
            <person name="Thoren M.H."/>
            <person name="Johannesson H."/>
        </authorList>
    </citation>
    <scope>NUCLEOTIDE SEQUENCE</scope>
    <source>
        <strain evidence="2">SMH4131-1</strain>
    </source>
</reference>
<proteinExistence type="predicted"/>
<accession>A0AAE0M442</accession>
<feature type="signal peptide" evidence="1">
    <location>
        <begin position="1"/>
        <end position="16"/>
    </location>
</feature>
<keyword evidence="3" id="KW-1185">Reference proteome</keyword>
<evidence type="ECO:0000256" key="1">
    <source>
        <dbReference type="SAM" id="SignalP"/>
    </source>
</evidence>
<evidence type="ECO:0000313" key="2">
    <source>
        <dbReference type="EMBL" id="KAK3317194.1"/>
    </source>
</evidence>
<dbReference type="Proteomes" id="UP001286456">
    <property type="component" value="Unassembled WGS sequence"/>
</dbReference>
<protein>
    <submittedName>
        <fullName evidence="2">Uncharacterized protein</fullName>
    </submittedName>
</protein>
<evidence type="ECO:0000313" key="3">
    <source>
        <dbReference type="Proteomes" id="UP001286456"/>
    </source>
</evidence>
<feature type="chain" id="PRO_5042018565" evidence="1">
    <location>
        <begin position="17"/>
        <end position="236"/>
    </location>
</feature>
<name>A0AAE0M442_9PEZI</name>
<dbReference type="EMBL" id="JAUEPO010000007">
    <property type="protein sequence ID" value="KAK3317194.1"/>
    <property type="molecule type" value="Genomic_DNA"/>
</dbReference>
<sequence>MKLNLLLLVMGSLSLASRYAIDKSCDNTDKITLRDGAIRAMEEAHDLADNAFQIMTNHAADDKVQAMFKLIFGEDDYDNKFNAVRDTFAAVREFDPVPSQFRPQDDGWIKMPRSRFHVAWRAAGGIRVSKAPYTRHTPYANEIDLCPWYTSQMAAGGWAKIDAAMVEKAKSEEFIKALRDSQAPIDGLQTFGCAMLHEAGLEDAMVGDASAHYATSEILVWSLGHWVNENGEIISL</sequence>
<comment type="caution">
    <text evidence="2">The sequence shown here is derived from an EMBL/GenBank/DDBJ whole genome shotgun (WGS) entry which is preliminary data.</text>
</comment>
<dbReference type="AlphaFoldDB" id="A0AAE0M442"/>